<feature type="signal peptide" evidence="1">
    <location>
        <begin position="1"/>
        <end position="25"/>
    </location>
</feature>
<evidence type="ECO:0000256" key="1">
    <source>
        <dbReference type="SAM" id="SignalP"/>
    </source>
</evidence>
<evidence type="ECO:0008006" key="3">
    <source>
        <dbReference type="Google" id="ProtNLM"/>
    </source>
</evidence>
<dbReference type="InParanoid" id="A0A1S0UCB6"/>
<organism evidence="2">
    <name type="scientific">Loa loa</name>
    <name type="common">Eye worm</name>
    <name type="synonym">Filaria loa</name>
    <dbReference type="NCBI Taxonomy" id="7209"/>
    <lineage>
        <taxon>Eukaryota</taxon>
        <taxon>Metazoa</taxon>
        <taxon>Ecdysozoa</taxon>
        <taxon>Nematoda</taxon>
        <taxon>Chromadorea</taxon>
        <taxon>Rhabditida</taxon>
        <taxon>Spirurina</taxon>
        <taxon>Spiruromorpha</taxon>
        <taxon>Filarioidea</taxon>
        <taxon>Onchocercidae</taxon>
        <taxon>Loa</taxon>
    </lineage>
</organism>
<dbReference type="RefSeq" id="XP_003135872.1">
    <property type="nucleotide sequence ID" value="XM_003135824.2"/>
</dbReference>
<reference evidence="2" key="1">
    <citation type="submission" date="2012-04" db="EMBL/GenBank/DDBJ databases">
        <title>The Genome Sequence of Loa loa.</title>
        <authorList>
            <consortium name="The Broad Institute Genome Sequencing Platform"/>
            <consortium name="Broad Institute Genome Sequencing Center for Infectious Disease"/>
            <person name="Nutman T.B."/>
            <person name="Fink D.L."/>
            <person name="Russ C."/>
            <person name="Young S."/>
            <person name="Zeng Q."/>
            <person name="Gargeya S."/>
            <person name="Alvarado L."/>
            <person name="Berlin A."/>
            <person name="Chapman S.B."/>
            <person name="Chen Z."/>
            <person name="Freedman E."/>
            <person name="Gellesch M."/>
            <person name="Goldberg J."/>
            <person name="Griggs A."/>
            <person name="Gujja S."/>
            <person name="Heilman E.R."/>
            <person name="Heiman D."/>
            <person name="Howarth C."/>
            <person name="Mehta T."/>
            <person name="Neiman D."/>
            <person name="Pearson M."/>
            <person name="Roberts A."/>
            <person name="Saif S."/>
            <person name="Shea T."/>
            <person name="Shenoy N."/>
            <person name="Sisk P."/>
            <person name="Stolte C."/>
            <person name="Sykes S."/>
            <person name="White J."/>
            <person name="Yandava C."/>
            <person name="Haas B."/>
            <person name="Henn M.R."/>
            <person name="Nusbaum C."/>
            <person name="Birren B."/>
        </authorList>
    </citation>
    <scope>NUCLEOTIDE SEQUENCE [LARGE SCALE GENOMIC DNA]</scope>
</reference>
<accession>A0A1S0UCB6</accession>
<dbReference type="GeneID" id="9937651"/>
<gene>
    <name evidence="2" type="ORF">LOAG_00284</name>
</gene>
<dbReference type="CTD" id="9937651"/>
<dbReference type="KEGG" id="loa:LOAG_00284"/>
<protein>
    <recommendedName>
        <fullName evidence="3">Secreted protein</fullName>
    </recommendedName>
</protein>
<dbReference type="EMBL" id="JH712348">
    <property type="protein sequence ID" value="EFO28202.1"/>
    <property type="molecule type" value="Genomic_DNA"/>
</dbReference>
<dbReference type="AlphaFoldDB" id="A0A1S0UCB6"/>
<proteinExistence type="predicted"/>
<name>A0A1S0UCB6_LOALO</name>
<feature type="chain" id="PRO_5010181736" description="Secreted protein" evidence="1">
    <location>
        <begin position="26"/>
        <end position="69"/>
    </location>
</feature>
<keyword evidence="1" id="KW-0732">Signal</keyword>
<evidence type="ECO:0000313" key="2">
    <source>
        <dbReference type="EMBL" id="EFO28202.1"/>
    </source>
</evidence>
<sequence>MSHGEEYLMGTMVMLSLLRLPLSLLLPLEEMVNHKNQHMVVTERMQHLTRIITFRADHCHRCGRQRRYH</sequence>